<dbReference type="EMBL" id="CP089280">
    <property type="protein sequence ID" value="USP81908.1"/>
    <property type="molecule type" value="Genomic_DNA"/>
</dbReference>
<feature type="binding site" evidence="11">
    <location>
        <position position="1194"/>
    </location>
    <ligand>
        <name>S-adenosyl-L-methionine</name>
        <dbReference type="ChEBI" id="CHEBI:59789"/>
    </ligand>
</feature>
<comment type="catalytic activity">
    <reaction evidence="11">
        <text>a 3-demethylubiquinol + S-adenosyl-L-methionine = a ubiquinol + S-adenosyl-L-homocysteine + H(+)</text>
        <dbReference type="Rhea" id="RHEA:44380"/>
        <dbReference type="Rhea" id="RHEA-COMP:9566"/>
        <dbReference type="Rhea" id="RHEA-COMP:10914"/>
        <dbReference type="ChEBI" id="CHEBI:15378"/>
        <dbReference type="ChEBI" id="CHEBI:17976"/>
        <dbReference type="ChEBI" id="CHEBI:57856"/>
        <dbReference type="ChEBI" id="CHEBI:59789"/>
        <dbReference type="ChEBI" id="CHEBI:84422"/>
        <dbReference type="EC" id="2.1.1.64"/>
    </reaction>
</comment>
<evidence type="ECO:0000256" key="4">
    <source>
        <dbReference type="ARBA" id="ARBA00022574"/>
    </source>
</evidence>
<comment type="subunit">
    <text evidence="10">Forms a heterotrimer with an asymmetric homodimer of the regulatory subunit PAN3 to form the poly(A)-nuclease (PAN) deadenylation complex.</text>
</comment>
<feature type="compositionally biased region" description="Low complexity" evidence="12">
    <location>
        <begin position="451"/>
        <end position="463"/>
    </location>
</feature>
<dbReference type="GO" id="GO:0031314">
    <property type="term" value="C:extrinsic component of mitochondrial inner membrane"/>
    <property type="evidence" value="ECO:0007669"/>
    <property type="project" value="UniProtKB-UniRule"/>
</dbReference>
<comment type="cofactor">
    <cofactor evidence="11">
        <name>Mg(2+)</name>
        <dbReference type="ChEBI" id="CHEBI:18420"/>
    </cofactor>
</comment>
<comment type="domain">
    <text evidence="10">The linker, or PAN3 interaction domain (PID), between the WD40 repeats and the pseudo-UCH domain mediates interaction with PAN3.</text>
</comment>
<keyword evidence="11" id="KW-0831">Ubiquinone biosynthesis</keyword>
<feature type="binding site" evidence="11">
    <location>
        <position position="1298"/>
    </location>
    <ligand>
        <name>Mg(2+)</name>
        <dbReference type="ChEBI" id="CHEBI:18420"/>
    </ligand>
</feature>
<protein>
    <recommendedName>
        <fullName evidence="10 11">Multifunctional fusion protein</fullName>
    </recommendedName>
    <domain>
        <recommendedName>
            <fullName evidence="11">Ubiquinone biosynthesis O-methyltransferase, mitochondrial</fullName>
        </recommendedName>
        <alternativeName>
            <fullName evidence="11">3-demethylubiquinol 3-O-methyltransferase</fullName>
        </alternativeName>
        <alternativeName>
            <fullName evidence="11">3-demethylubiquinone 3-O-methyltransferase</fullName>
        </alternativeName>
        <alternativeName>
            <fullName evidence="11">Polyprenyldihydroxybenzoate methyltransferase</fullName>
            <ecNumber evidence="11">2.1.1.-</ecNumber>
            <ecNumber evidence="11">2.1.1.114</ecNumber>
            <ecNumber evidence="11">2.1.1.64</ecNumber>
        </alternativeName>
    </domain>
    <domain>
        <recommendedName>
            <fullName evidence="10">PAN2-PAN3 deadenylation complex catalytic subunit PAN2</fullName>
            <ecNumber evidence="10">3.1.13.4</ecNumber>
        </recommendedName>
        <alternativeName>
            <fullName evidence="10">PAB1P-dependent poly(A)-specific ribonuclease</fullName>
        </alternativeName>
        <alternativeName>
            <fullName evidence="10">Poly(A)-nuclease deadenylation complex subunit 2</fullName>
            <shortName evidence="10">PAN deadenylation complex subunit 2</shortName>
        </alternativeName>
    </domain>
</protein>
<sequence>MEADWDEVKRSFVSAHHHGSASWLTAPKLAIVQLPPPGPHLPAVPISTFAFDTTQELLWTGNNHGRVTSFYGPHLERYTSYRGHAPSDGPVKQFLFTDKGILSISQQSVHYSHRRGLTHWHLTSSEFKDLRCMNFTSKGTREILVAGCQDHMFKVDVDKGTITDTLPAEAQYTIMKRAGQYLCAATKNGGIHIIDSNSLSVIKVFEGHTSSISDMDAKGDFLATCGWSPRQQFAFMLDPFTNVFSLKTLKQLPPIPFHTGAAFVRMHPRMSTTAFIASQNGQMQVIDLMNPDSANLRQLNLYESYLTGFEMAPSGEAIVLADSNSHIHLWGSPTKVHFPEYSNPTETADHNVPPPPAMDWNPDTPLNTVGMPYYKEQLLSSWPSHLVFEVGSPAPKIDSAILNNMTRAEIGFFAKNPKTKRRNQAEATRHVDKVSESLSAPKFLSEKMRASQSTTESDSQSSETMERLTDLHLDDVTRRDVPAMYGNVEIKYSKFGVDDFDFAYYNQTSYSGLETHITNSYANPLLQLFRFTPLIRNLALQHTASPCLFESCLLCELGFLIDMLEKASGLNCQASNFLKTFSGLSNALSLNLLEEFAPNVALTNMIQNLNRFLLEKISDEFRQMLPGQPGPSAMDQVLETQARASMRCAQCTNETIRGGKNFVTELVYPAKHVMKNTRIPRPTFSQILKASVERQDQTRGWCTKCNRYQQMIQRKTIQSVPGVLVLNAAIQSHDAKLLWSIPNWLPQEIGIIVDQGQFFCFEGQDLKLHLQRGVHQIMVYELVGVVADINSGEHQKPHLVATINTAPSSREDDPEDKWHLFNDFLVRPIPKEEALRFEPSWKLPSVLTFQLKSARNKIDDSWKDNLDTSILYRWWSSNPTPPETKFKLLDHPSEAPRPGYPVAIDAEFIRLQAEEIEMKADGTRQTIRPDRKGLARVSVCRGEGEHAGLPFIDDYIAVTEQVVDYLTEWSGISPGDLNRETSPYAPVSLKHAYKKLWLLLNLGCVFVGHSLANDFRTINIHVPKNQVVDTSNLWFKPDFKRKLNLKFLAWCVLKESIQENTHDSIEDATTALKLWRKWQEFEDAGVLEQMLNDVYAKGSLVGFKAPGSGGKTAGNHSYGAKQAAAASNETPEPLTTPKKGGTSRSISTTTPKSHNPTSNSTVDPTEVSHFNALASSWWDPYGPSRPLHLMNPLRHEFITRCRSTTGSPTPGQKLRYLDIGCGGGIFAESAARLPTTTSVTAIDPTPQVLSIAEAHKRRDPVLMSPGKLTYLNTSIEDFPLPSSDTEAFDVVTLFEVLEHVNAPGPFLEHILSHVKPGGWLIMSTIARTWTSWLVTNVIAEDVLGMVPKGTHEWSKYVNEEELRAWFAKQPGWGNVKSMGVMFVPGLGWKEVRGSEQWGNYFFGVRKEA</sequence>
<dbReference type="InterPro" id="IPR028889">
    <property type="entry name" value="USP"/>
</dbReference>
<evidence type="ECO:0000313" key="14">
    <source>
        <dbReference type="EMBL" id="USP81908.1"/>
    </source>
</evidence>
<dbReference type="FunFam" id="3.90.70.10:FF:000135">
    <property type="entry name" value="PAN2-PAN3 deadenylation complex catalytic subunit pan2"/>
    <property type="match status" value="1"/>
</dbReference>
<dbReference type="EC" id="2.1.1.-" evidence="11"/>
<keyword evidence="11" id="KW-0472">Membrane</keyword>
<feature type="domain" description="USP" evidence="13">
    <location>
        <begin position="511"/>
        <end position="852"/>
    </location>
</feature>
<evidence type="ECO:0000256" key="1">
    <source>
        <dbReference type="ARBA" id="ARBA00001663"/>
    </source>
</evidence>
<evidence type="ECO:0000256" key="8">
    <source>
        <dbReference type="ARBA" id="ARBA00022801"/>
    </source>
</evidence>
<dbReference type="InterPro" id="IPR012337">
    <property type="entry name" value="RNaseH-like_sf"/>
</dbReference>
<dbReference type="GO" id="GO:0010420">
    <property type="term" value="F:polyprenyldihydroxybenzoate methyltransferase activity"/>
    <property type="evidence" value="ECO:0007669"/>
    <property type="project" value="UniProtKB-UniRule"/>
</dbReference>
<feature type="binding site" evidence="10">
    <location>
        <position position="1067"/>
    </location>
    <ligand>
        <name>a divalent metal cation</name>
        <dbReference type="ChEBI" id="CHEBI:60240"/>
        <note>catalytic</note>
    </ligand>
</feature>
<dbReference type="EC" id="2.1.1.64" evidence="11"/>
<dbReference type="PANTHER" id="PTHR15728:SF0">
    <property type="entry name" value="PAN2-PAN3 DEADENYLATION COMPLEX CATALYTIC SUBUNIT PAN2"/>
    <property type="match status" value="1"/>
</dbReference>
<dbReference type="GO" id="GO:0031251">
    <property type="term" value="C:PAN complex"/>
    <property type="evidence" value="ECO:0007669"/>
    <property type="project" value="UniProtKB-UniRule"/>
</dbReference>
<comment type="function">
    <text evidence="10">Catalytic subunit of the poly(A)-nuclease (PAN) deadenylation complex, one of two cytoplasmic mRNA deadenylases involved in mRNA turnover. PAN specifically shortens poly(A) tails of RNA and the activity is stimulated by poly(A)-binding protein PAB1. PAN deadenylation is followed by rapid degradation of the shortened mRNA tails by the CCR4-NOT complex. Deadenylated mRNAs are then degraded by two alternative mechanisms, namely exosome-mediated 3'-5' exonucleolytic degradation, or deadenlyation-dependent mRNA decaping and subsequent 5'-3' exonucleolytic degradation by XRN1. May also be involved in post-transcriptional maturation of mRNA poly(A) tails.</text>
</comment>
<comment type="domain">
    <text evidence="10">Contains a pseudo-UCH domain. This ubiquitin C-terminal hydrolase (UCH)-like or ubiquitin specific protease (USP)-like domain is predicted to be catalytically inactive because it lacks the active site catalytic triad characteristic of thiol proteases, with residues at the equivalent structural positions that are incompatible with catalysis, and it cannot bind ubiquitin. It functions as a structural scaffold for intra- and intermolecular interactions in the complex.</text>
</comment>
<dbReference type="VEuPathDB" id="FungiDB:yc1106_09182"/>
<dbReference type="GO" id="GO:0032259">
    <property type="term" value="P:methylation"/>
    <property type="evidence" value="ECO:0007669"/>
    <property type="project" value="UniProtKB-KW"/>
</dbReference>
<dbReference type="InterPro" id="IPR036322">
    <property type="entry name" value="WD40_repeat_dom_sf"/>
</dbReference>
<dbReference type="Pfam" id="PF00929">
    <property type="entry name" value="RNase_T"/>
    <property type="match status" value="1"/>
</dbReference>
<dbReference type="InterPro" id="IPR048841">
    <property type="entry name" value="PAN2_N"/>
</dbReference>
<dbReference type="InterPro" id="IPR010233">
    <property type="entry name" value="UbiG_MeTrfase"/>
</dbReference>
<gene>
    <name evidence="11" type="primary">COQ3</name>
    <name evidence="10" type="synonym">PAN2</name>
    <name evidence="14" type="ORF">yc1106_09182</name>
</gene>
<dbReference type="OrthoDB" id="16516at2759"/>
<evidence type="ECO:0000259" key="13">
    <source>
        <dbReference type="PROSITE" id="PS50235"/>
    </source>
</evidence>
<dbReference type="Pfam" id="PF13423">
    <property type="entry name" value="UCH_1"/>
    <property type="match status" value="1"/>
</dbReference>
<reference evidence="14" key="1">
    <citation type="submission" date="2021-12" db="EMBL/GenBank/DDBJ databases">
        <title>Curvularia clavata genome.</title>
        <authorList>
            <person name="Cao Y."/>
        </authorList>
    </citation>
    <scope>NUCLEOTIDE SEQUENCE</scope>
    <source>
        <strain evidence="14">Yc1106</strain>
    </source>
</reference>
<dbReference type="SMART" id="SM00479">
    <property type="entry name" value="EXOIII"/>
    <property type="match status" value="1"/>
</dbReference>
<dbReference type="Gene3D" id="3.90.70.10">
    <property type="entry name" value="Cysteine proteinases"/>
    <property type="match status" value="1"/>
</dbReference>
<keyword evidence="6 10" id="KW-0540">Nuclease</keyword>
<evidence type="ECO:0000256" key="7">
    <source>
        <dbReference type="ARBA" id="ARBA00022723"/>
    </source>
</evidence>
<dbReference type="EC" id="3.1.13.4" evidence="10"/>
<keyword evidence="7 10" id="KW-0479">Metal-binding</keyword>
<comment type="cofactor">
    <cofactor evidence="10">
        <name>a divalent metal cation</name>
        <dbReference type="ChEBI" id="CHEBI:60240"/>
    </cofactor>
    <text evidence="10">Binds 2 metal cations per subunit in the catalytic exonuclease domain.</text>
</comment>
<feature type="binding site" evidence="11">
    <location>
        <position position="1294"/>
    </location>
    <ligand>
        <name>S-adenosyl-L-methionine</name>
        <dbReference type="ChEBI" id="CHEBI:59789"/>
    </ligand>
</feature>
<dbReference type="Proteomes" id="UP001056012">
    <property type="component" value="Chromosome 7"/>
</dbReference>
<feature type="binding site" evidence="10">
    <location>
        <position position="1014"/>
    </location>
    <ligand>
        <name>a divalent metal cation</name>
        <dbReference type="ChEBI" id="CHEBI:60240"/>
        <note>catalytic</note>
    </ligand>
</feature>
<evidence type="ECO:0000256" key="6">
    <source>
        <dbReference type="ARBA" id="ARBA00022722"/>
    </source>
</evidence>
<dbReference type="GO" id="GO:0000289">
    <property type="term" value="P:nuclear-transcribed mRNA poly(A) tail shortening"/>
    <property type="evidence" value="ECO:0007669"/>
    <property type="project" value="UniProtKB-UniRule"/>
</dbReference>
<keyword evidence="9 10" id="KW-0269">Exonuclease</keyword>
<dbReference type="EC" id="2.1.1.114" evidence="11"/>
<comment type="pathway">
    <text evidence="11">Cofactor biosynthesis; ubiquinone biosynthesis.</text>
</comment>
<comment type="catalytic activity">
    <reaction evidence="11">
        <text>a 3-demethylubiquinone + S-adenosyl-L-methionine = a ubiquinone + S-adenosyl-L-homocysteine</text>
        <dbReference type="Rhea" id="RHEA:81215"/>
        <dbReference type="Rhea" id="RHEA-COMP:9565"/>
        <dbReference type="Rhea" id="RHEA-COMP:19654"/>
        <dbReference type="ChEBI" id="CHEBI:16389"/>
        <dbReference type="ChEBI" id="CHEBI:57856"/>
        <dbReference type="ChEBI" id="CHEBI:59789"/>
        <dbReference type="ChEBI" id="CHEBI:231825"/>
    </reaction>
</comment>
<dbReference type="FunFam" id="2.130.10.10:FF:000459">
    <property type="entry name" value="PAN2-PAN3 deadenylation complex catalytic subunit PAN2"/>
    <property type="match status" value="1"/>
</dbReference>
<dbReference type="CDD" id="cd02440">
    <property type="entry name" value="AdoMet_MTases"/>
    <property type="match status" value="1"/>
</dbReference>
<dbReference type="InterPro" id="IPR038765">
    <property type="entry name" value="Papain-like_cys_pep_sf"/>
</dbReference>
<comment type="catalytic activity">
    <reaction evidence="11">
        <text>a 3,4-dihydroxy-5-(all-trans-polyprenyl)benzoate + S-adenosyl-L-methionine = a 4-hydroxy-3-methoxy-5-(all-trans-polyprenyl)benzoate + S-adenosyl-L-homocysteine + H(+)</text>
        <dbReference type="Rhea" id="RHEA:44452"/>
        <dbReference type="Rhea" id="RHEA-COMP:10930"/>
        <dbReference type="Rhea" id="RHEA-COMP:10931"/>
        <dbReference type="ChEBI" id="CHEBI:15378"/>
        <dbReference type="ChEBI" id="CHEBI:57856"/>
        <dbReference type="ChEBI" id="CHEBI:59789"/>
        <dbReference type="ChEBI" id="CHEBI:64694"/>
        <dbReference type="ChEBI" id="CHEBI:84443"/>
        <dbReference type="EC" id="2.1.1.114"/>
    </reaction>
</comment>
<evidence type="ECO:0000256" key="3">
    <source>
        <dbReference type="ARBA" id="ARBA00022490"/>
    </source>
</evidence>
<dbReference type="InterPro" id="IPR030843">
    <property type="entry name" value="PAN2"/>
</dbReference>
<keyword evidence="5 10" id="KW-0507">mRNA processing</keyword>
<dbReference type="InterPro" id="IPR028881">
    <property type="entry name" value="PAN2_UCH_dom"/>
</dbReference>
<comment type="similarity">
    <text evidence="10">Belongs to the peptidase C19 family. PAN2 subfamily.</text>
</comment>
<dbReference type="InterPro" id="IPR036397">
    <property type="entry name" value="RNaseH_sf"/>
</dbReference>
<keyword evidence="11" id="KW-0496">Mitochondrion</keyword>
<dbReference type="Pfam" id="PF20770">
    <property type="entry name" value="PAN2_N"/>
    <property type="match status" value="1"/>
</dbReference>
<dbReference type="PROSITE" id="PS50235">
    <property type="entry name" value="USP_3"/>
    <property type="match status" value="1"/>
</dbReference>
<dbReference type="GO" id="GO:0004535">
    <property type="term" value="F:poly(A)-specific ribonuclease activity"/>
    <property type="evidence" value="ECO:0007669"/>
    <property type="project" value="UniProtKB-UniRule"/>
</dbReference>
<keyword evidence="11" id="KW-0999">Mitochondrion inner membrane</keyword>
<feature type="binding site" evidence="10">
    <location>
        <position position="905"/>
    </location>
    <ligand>
        <name>a divalent metal cation</name>
        <dbReference type="ChEBI" id="CHEBI:60240"/>
        <note>catalytic</note>
    </ligand>
</feature>
<dbReference type="Gene3D" id="2.130.10.10">
    <property type="entry name" value="YVTN repeat-like/Quinoprotein amine dehydrogenase"/>
    <property type="match status" value="1"/>
</dbReference>
<dbReference type="Gene3D" id="3.40.50.150">
    <property type="entry name" value="Vaccinia Virus protein VP39"/>
    <property type="match status" value="1"/>
</dbReference>
<dbReference type="SUPFAM" id="SSF54001">
    <property type="entry name" value="Cysteine proteinases"/>
    <property type="match status" value="1"/>
</dbReference>
<dbReference type="HAMAP" id="MF_03182">
    <property type="entry name" value="PAN2"/>
    <property type="match status" value="1"/>
</dbReference>
<dbReference type="InterPro" id="IPR015943">
    <property type="entry name" value="WD40/YVTN_repeat-like_dom_sf"/>
</dbReference>
<dbReference type="Pfam" id="PF13489">
    <property type="entry name" value="Methyltransf_23"/>
    <property type="match status" value="1"/>
</dbReference>
<feature type="region of interest" description="Disordered" evidence="12">
    <location>
        <begin position="417"/>
        <end position="436"/>
    </location>
</feature>
<keyword evidence="11" id="KW-0808">Transferase</keyword>
<name>A0A9Q9DV99_CURCL</name>
<evidence type="ECO:0000256" key="2">
    <source>
        <dbReference type="ARBA" id="ARBA00004496"/>
    </source>
</evidence>
<feature type="binding site" evidence="11">
    <location>
        <position position="1243"/>
    </location>
    <ligand>
        <name>S-adenosyl-L-methionine</name>
        <dbReference type="ChEBI" id="CHEBI:59789"/>
    </ligand>
</feature>
<keyword evidence="11" id="KW-0489">Methyltransferase</keyword>
<dbReference type="CDD" id="cd02672">
    <property type="entry name" value="Peptidase_C19P"/>
    <property type="match status" value="1"/>
</dbReference>
<dbReference type="GO" id="GO:0006397">
    <property type="term" value="P:mRNA processing"/>
    <property type="evidence" value="ECO:0007669"/>
    <property type="project" value="UniProtKB-KW"/>
</dbReference>
<dbReference type="InterPro" id="IPR029063">
    <property type="entry name" value="SAM-dependent_MTases_sf"/>
</dbReference>
<feature type="binding site" evidence="11">
    <location>
        <position position="1295"/>
    </location>
    <ligand>
        <name>Mg(2+)</name>
        <dbReference type="ChEBI" id="CHEBI:18420"/>
    </ligand>
</feature>
<evidence type="ECO:0000256" key="12">
    <source>
        <dbReference type="SAM" id="MobiDB-lite"/>
    </source>
</evidence>
<comment type="subunit">
    <text evidence="11">Component of a multi-subunit COQ enzyme complex, composed of at least COQ3, COQ4, COQ5, COQ6, COQ7 and COQ9.</text>
</comment>
<dbReference type="GO" id="GO:0000932">
    <property type="term" value="C:P-body"/>
    <property type="evidence" value="ECO:0007669"/>
    <property type="project" value="TreeGrafter"/>
</dbReference>
<dbReference type="CDD" id="cd06143">
    <property type="entry name" value="PAN2_exo"/>
    <property type="match status" value="1"/>
</dbReference>
<dbReference type="Gene3D" id="3.30.420.10">
    <property type="entry name" value="Ribonuclease H-like superfamily/Ribonuclease H"/>
    <property type="match status" value="1"/>
</dbReference>
<dbReference type="SUPFAM" id="SSF53335">
    <property type="entry name" value="S-adenosyl-L-methionine-dependent methyltransferases"/>
    <property type="match status" value="1"/>
</dbReference>
<dbReference type="FunFam" id="3.30.420.10:FF:000028">
    <property type="entry name" value="PAN2-PAN3 deadenylation complex catalytic subunit PAN2"/>
    <property type="match status" value="1"/>
</dbReference>
<feature type="binding site" evidence="11">
    <location>
        <position position="1220"/>
    </location>
    <ligand>
        <name>S-adenosyl-L-methionine</name>
        <dbReference type="ChEBI" id="CHEBI:59789"/>
    </ligand>
</feature>
<dbReference type="SUPFAM" id="SSF53098">
    <property type="entry name" value="Ribonuclease H-like"/>
    <property type="match status" value="1"/>
</dbReference>
<evidence type="ECO:0000313" key="15">
    <source>
        <dbReference type="Proteomes" id="UP001056012"/>
    </source>
</evidence>
<comment type="activity regulation">
    <text evidence="10">Positively regulated by the regulatory subunit PAN3.</text>
</comment>
<feature type="binding site" evidence="11">
    <location>
        <position position="1299"/>
    </location>
    <ligand>
        <name>Mg(2+)</name>
        <dbReference type="ChEBI" id="CHEBI:18420"/>
    </ligand>
</feature>
<evidence type="ECO:0000256" key="5">
    <source>
        <dbReference type="ARBA" id="ARBA00022664"/>
    </source>
</evidence>
<dbReference type="GO" id="GO:0046872">
    <property type="term" value="F:metal ion binding"/>
    <property type="evidence" value="ECO:0007669"/>
    <property type="project" value="UniProtKB-KW"/>
</dbReference>
<dbReference type="InterPro" id="IPR013520">
    <property type="entry name" value="Ribonucl_H"/>
</dbReference>
<feature type="region of interest" description="Disordered" evidence="12">
    <location>
        <begin position="445"/>
        <end position="469"/>
    </location>
</feature>
<feature type="compositionally biased region" description="Polar residues" evidence="12">
    <location>
        <begin position="1142"/>
        <end position="1163"/>
    </location>
</feature>
<dbReference type="NCBIfam" id="TIGR01983">
    <property type="entry name" value="UbiG"/>
    <property type="match status" value="1"/>
</dbReference>
<comment type="caution">
    <text evidence="10">Lacks conserved residue(s) required for the propagation of feature annotation.</text>
</comment>
<keyword evidence="8 10" id="KW-0378">Hydrolase</keyword>
<evidence type="ECO:0000256" key="10">
    <source>
        <dbReference type="HAMAP-Rule" id="MF_03182"/>
    </source>
</evidence>
<dbReference type="GO" id="GO:0003676">
    <property type="term" value="F:nucleic acid binding"/>
    <property type="evidence" value="ECO:0007669"/>
    <property type="project" value="InterPro"/>
</dbReference>
<keyword evidence="11" id="KW-0949">S-adenosyl-L-methionine</keyword>
<comment type="subcellular location">
    <subcellularLocation>
        <location evidence="2 10">Cytoplasm</location>
    </subcellularLocation>
    <subcellularLocation>
        <location evidence="11">Mitochondrion inner membrane</location>
        <topology evidence="11">Peripheral membrane protein</topology>
        <orientation evidence="11">Matrix side</orientation>
    </subcellularLocation>
</comment>
<comment type="function">
    <text evidence="11">O-methyltransferase required for two non-consecutive steps during ubiquinone biosynthesis. Catalyzes the 2 O-methylation of 3,4-dihydroxy-5-(all-trans-polyprenyl)benzoic acid into 4-hydroxy-3-methoxy-5-(all-trans-polyprenyl)benzoic acid. Also catalyzes the last step of ubiquinone biosynthesis by mediating methylation of 3-demethylubiquinone into ubiquinone. Also able to mediate the methylation of 3-demethylubiquinol into ubiquinol.</text>
</comment>
<dbReference type="PANTHER" id="PTHR15728">
    <property type="entry name" value="DEADENYLATION COMPLEX CATALYTIC SUBUNIT PAN2"/>
    <property type="match status" value="1"/>
</dbReference>
<feature type="region of interest" description="Disordered" evidence="12">
    <location>
        <begin position="1106"/>
        <end position="1164"/>
    </location>
</feature>
<organism evidence="14 15">
    <name type="scientific">Curvularia clavata</name>
    <dbReference type="NCBI Taxonomy" id="95742"/>
    <lineage>
        <taxon>Eukaryota</taxon>
        <taxon>Fungi</taxon>
        <taxon>Dikarya</taxon>
        <taxon>Ascomycota</taxon>
        <taxon>Pezizomycotina</taxon>
        <taxon>Dothideomycetes</taxon>
        <taxon>Pleosporomycetidae</taxon>
        <taxon>Pleosporales</taxon>
        <taxon>Pleosporineae</taxon>
        <taxon>Pleosporaceae</taxon>
        <taxon>Curvularia</taxon>
    </lineage>
</organism>
<proteinExistence type="inferred from homology"/>
<feature type="compositionally biased region" description="Basic and acidic residues" evidence="12">
    <location>
        <begin position="423"/>
        <end position="435"/>
    </location>
</feature>
<dbReference type="InterPro" id="IPR050785">
    <property type="entry name" value="PAN2-PAN3_catalytic_subunit"/>
</dbReference>
<evidence type="ECO:0000256" key="11">
    <source>
        <dbReference type="HAMAP-Rule" id="MF_03190"/>
    </source>
</evidence>
<comment type="similarity">
    <text evidence="11">Belongs to the class I-like SAM-binding methyltransferase superfamily. UbiG/COQ3 family.</text>
</comment>
<keyword evidence="15" id="KW-1185">Reference proteome</keyword>
<dbReference type="HAMAP" id="MF_00472">
    <property type="entry name" value="UbiG"/>
    <property type="match status" value="1"/>
</dbReference>
<keyword evidence="4" id="KW-0853">WD repeat</keyword>
<comment type="catalytic activity">
    <reaction evidence="1 10">
        <text>Exonucleolytic cleavage of poly(A) to 5'-AMP.</text>
        <dbReference type="EC" id="3.1.13.4"/>
    </reaction>
</comment>
<feature type="binding site" evidence="10">
    <location>
        <position position="907"/>
    </location>
    <ligand>
        <name>a divalent metal cation</name>
        <dbReference type="ChEBI" id="CHEBI:60240"/>
        <note>catalytic</note>
    </ligand>
</feature>
<accession>A0A9Q9DV99</accession>
<keyword evidence="11" id="KW-0460">Magnesium</keyword>
<keyword evidence="3 10" id="KW-0963">Cytoplasm</keyword>
<evidence type="ECO:0000256" key="9">
    <source>
        <dbReference type="ARBA" id="ARBA00022839"/>
    </source>
</evidence>
<dbReference type="GO" id="GO:0061542">
    <property type="term" value="F:3-demethylubiquinol 3-O-methyltransferase activity"/>
    <property type="evidence" value="ECO:0007669"/>
    <property type="project" value="UniProtKB-UniRule"/>
</dbReference>
<dbReference type="SUPFAM" id="SSF50978">
    <property type="entry name" value="WD40 repeat-like"/>
    <property type="match status" value="1"/>
</dbReference>